<comment type="caution">
    <text evidence="1">The sequence shown here is derived from an EMBL/GenBank/DDBJ whole genome shotgun (WGS) entry which is preliminary data.</text>
</comment>
<name>A0ABS8GQN9_9FLAO</name>
<dbReference type="RefSeq" id="WP_228229389.1">
    <property type="nucleotide sequence ID" value="NZ_JAJGMW010000006.1"/>
</dbReference>
<protein>
    <submittedName>
        <fullName evidence="1">DUF4241 domain-containing protein</fullName>
    </submittedName>
</protein>
<dbReference type="InterPro" id="IPR025335">
    <property type="entry name" value="DUF4241"/>
</dbReference>
<dbReference type="PROSITE" id="PS51257">
    <property type="entry name" value="PROKAR_LIPOPROTEIN"/>
    <property type="match status" value="1"/>
</dbReference>
<keyword evidence="2" id="KW-1185">Reference proteome</keyword>
<gene>
    <name evidence="1" type="ORF">LLW17_06185</name>
</gene>
<proteinExistence type="predicted"/>
<dbReference type="EMBL" id="JAJGMW010000006">
    <property type="protein sequence ID" value="MCC4212299.1"/>
    <property type="molecule type" value="Genomic_DNA"/>
</dbReference>
<accession>A0ABS8GQN9</accession>
<dbReference type="Proteomes" id="UP001197770">
    <property type="component" value="Unassembled WGS sequence"/>
</dbReference>
<reference evidence="1 2" key="1">
    <citation type="submission" date="2021-11" db="EMBL/GenBank/DDBJ databases">
        <title>Seasonal and diel survey of microbial diversity of the Tyrrhenian coast.</title>
        <authorList>
            <person name="Gattoni G."/>
            <person name="Corral P."/>
        </authorList>
    </citation>
    <scope>NUCLEOTIDE SEQUENCE [LARGE SCALE GENOMIC DNA]</scope>
    <source>
        <strain evidence="1 2">Mr9</strain>
    </source>
</reference>
<dbReference type="Pfam" id="PF14025">
    <property type="entry name" value="DUF4241"/>
    <property type="match status" value="1"/>
</dbReference>
<evidence type="ECO:0000313" key="1">
    <source>
        <dbReference type="EMBL" id="MCC4212299.1"/>
    </source>
</evidence>
<sequence>MKNLIIICLLISSVTACNSQQKNNKEKDQEMFNIFKKKKQNKEEILSHADYNKLFDNDSIEGMPITVIDIGKLKVPTGKIVVCDPLVTPDMQPLNREVKSGEYPIKIYEVKTENSGDRYAIAQLEFNNLRAEKWVLAVRDGEDINELTEEGDFFGFPVDAGLGGFFDIQAGVEYLKFQDDFMKSNPNGNIYDDFFAMEFKKSAKDQNDPNDYGNWVNFKLPNSDLNITMFQSGYGDGMYPAYWGIDKNGEITSLVIDFFVVLLPDDE</sequence>
<evidence type="ECO:0000313" key="2">
    <source>
        <dbReference type="Proteomes" id="UP001197770"/>
    </source>
</evidence>
<organism evidence="1 2">
    <name type="scientific">Leeuwenhoekiella parthenopeia</name>
    <dbReference type="NCBI Taxonomy" id="2890320"/>
    <lineage>
        <taxon>Bacteria</taxon>
        <taxon>Pseudomonadati</taxon>
        <taxon>Bacteroidota</taxon>
        <taxon>Flavobacteriia</taxon>
        <taxon>Flavobacteriales</taxon>
        <taxon>Flavobacteriaceae</taxon>
        <taxon>Leeuwenhoekiella</taxon>
    </lineage>
</organism>